<comment type="caution">
    <text evidence="2">The sequence shown here is derived from an EMBL/GenBank/DDBJ whole genome shotgun (WGS) entry which is preliminary data.</text>
</comment>
<keyword evidence="3" id="KW-1185">Reference proteome</keyword>
<evidence type="ECO:0000259" key="1">
    <source>
        <dbReference type="Pfam" id="PF07007"/>
    </source>
</evidence>
<name>A0A4R3VHJ8_9GAMM</name>
<reference evidence="2 3" key="1">
    <citation type="submission" date="2019-03" db="EMBL/GenBank/DDBJ databases">
        <title>Genomic Encyclopedia of Type Strains, Phase IV (KMG-IV): sequencing the most valuable type-strain genomes for metagenomic binning, comparative biology and taxonomic classification.</title>
        <authorList>
            <person name="Goeker M."/>
        </authorList>
    </citation>
    <scope>NUCLEOTIDE SEQUENCE [LARGE SCALE GENOMIC DNA]</scope>
    <source>
        <strain evidence="2 3">DSM 16730</strain>
    </source>
</reference>
<proteinExistence type="predicted"/>
<feature type="domain" description="Lysozyme inhibitor LprI-like N-terminal" evidence="1">
    <location>
        <begin position="44"/>
        <end position="139"/>
    </location>
</feature>
<dbReference type="AlphaFoldDB" id="A0A4R3VHJ8"/>
<dbReference type="Gene3D" id="1.20.1270.180">
    <property type="match status" value="1"/>
</dbReference>
<dbReference type="OrthoDB" id="6506808at2"/>
<dbReference type="EMBL" id="SMBY01000007">
    <property type="protein sequence ID" value="TCV05034.1"/>
    <property type="molecule type" value="Genomic_DNA"/>
</dbReference>
<sequence>MKNIYFFIPMLFALNGIPPAFGEIYWSKLDLMEKTLCKDLMKGESYHEVDICIYRMLSDSTEKLEQRNKETIKYLSKLKAFDDSEDAVKLFKKDQTAWKNYVVHRCAYKGHPYEKDSPMYFSNKSLCEAVENYRRIESLEGELNIP</sequence>
<evidence type="ECO:0000313" key="3">
    <source>
        <dbReference type="Proteomes" id="UP000295433"/>
    </source>
</evidence>
<dbReference type="Proteomes" id="UP000295433">
    <property type="component" value="Unassembled WGS sequence"/>
</dbReference>
<protein>
    <submittedName>
        <fullName evidence="2">Uncharacterized protein DUF1311</fullName>
    </submittedName>
</protein>
<gene>
    <name evidence="2" type="ORF">EDC54_10715</name>
</gene>
<dbReference type="Pfam" id="PF07007">
    <property type="entry name" value="LprI"/>
    <property type="match status" value="1"/>
</dbReference>
<evidence type="ECO:0000313" key="2">
    <source>
        <dbReference type="EMBL" id="TCV05034.1"/>
    </source>
</evidence>
<dbReference type="RefSeq" id="WP_132456436.1">
    <property type="nucleotide sequence ID" value="NZ_JAWIZJ010000007.1"/>
</dbReference>
<accession>A0A4R3VHJ8</accession>
<organism evidence="2 3">
    <name type="scientific">Samsonia erythrinae</name>
    <dbReference type="NCBI Taxonomy" id="160434"/>
    <lineage>
        <taxon>Bacteria</taxon>
        <taxon>Pseudomonadati</taxon>
        <taxon>Pseudomonadota</taxon>
        <taxon>Gammaproteobacteria</taxon>
        <taxon>Enterobacterales</taxon>
        <taxon>Pectobacteriaceae</taxon>
        <taxon>Samsonia</taxon>
    </lineage>
</organism>
<dbReference type="InterPro" id="IPR009739">
    <property type="entry name" value="LprI-like_N"/>
</dbReference>